<dbReference type="GO" id="GO:0070072">
    <property type="term" value="P:vacuolar proton-transporting V-type ATPase complex assembly"/>
    <property type="evidence" value="ECO:0007669"/>
    <property type="project" value="InterPro"/>
</dbReference>
<feature type="coiled-coil region" evidence="2">
    <location>
        <begin position="278"/>
        <end position="305"/>
    </location>
</feature>
<evidence type="ECO:0000313" key="4">
    <source>
        <dbReference type="EMBL" id="CAG8905306.1"/>
    </source>
</evidence>
<keyword evidence="2" id="KW-0175">Coiled coil</keyword>
<feature type="compositionally biased region" description="Polar residues" evidence="3">
    <location>
        <begin position="174"/>
        <end position="184"/>
    </location>
</feature>
<feature type="compositionally biased region" description="Basic and acidic residues" evidence="3">
    <location>
        <begin position="152"/>
        <end position="165"/>
    </location>
</feature>
<protein>
    <recommendedName>
        <fullName evidence="1">Vacuolar ATPase assembly protein VMA22</fullName>
    </recommendedName>
</protein>
<dbReference type="PANTHER" id="PTHR31996:SF2">
    <property type="entry name" value="COILED-COIL DOMAIN-CONTAINING PROTEIN 115"/>
    <property type="match status" value="1"/>
</dbReference>
<sequence length="309" mass="34186">MTELPGPSSFAPRFFWILSQAWGFIGFHPSPRLDLAIFVFYICSIDIWFFFSMTQIPTPPASRPGSEAPEVTVKAEPLEDSVQSLDTLLEKYLHLLDRQQKLHSSLAEQLSSGFFALAQANFSSPPGRRYGADYYDERMKATRKISIQSEQSTEKSTDDPQEKHGTTALPGSEYTFSVKTTPSHPTEEAGGNDETKASSPVLGGHLEASEETSLAETASSKPSDTTETQPIPVEKPKSVSKKFRSADPIHWYGILVPQSLRRAQDSFANAIDNQVPGLASTTVEMRALEQQIDRLRARLEIESSDVTTL</sequence>
<comment type="caution">
    <text evidence="4">The sequence shown here is derived from an EMBL/GenBank/DDBJ whole genome shotgun (WGS) entry which is preliminary data.</text>
</comment>
<evidence type="ECO:0000256" key="1">
    <source>
        <dbReference type="ARBA" id="ARBA00093634"/>
    </source>
</evidence>
<feature type="region of interest" description="Disordered" evidence="3">
    <location>
        <begin position="144"/>
        <end position="240"/>
    </location>
</feature>
<keyword evidence="5" id="KW-1185">Reference proteome</keyword>
<dbReference type="Proteomes" id="UP001154252">
    <property type="component" value="Unassembled WGS sequence"/>
</dbReference>
<dbReference type="EMBL" id="CAJVRC010000887">
    <property type="protein sequence ID" value="CAG8905306.1"/>
    <property type="molecule type" value="Genomic_DNA"/>
</dbReference>
<organism evidence="4 5">
    <name type="scientific">Penicillium egyptiacum</name>
    <dbReference type="NCBI Taxonomy" id="1303716"/>
    <lineage>
        <taxon>Eukaryota</taxon>
        <taxon>Fungi</taxon>
        <taxon>Dikarya</taxon>
        <taxon>Ascomycota</taxon>
        <taxon>Pezizomycotina</taxon>
        <taxon>Eurotiomycetes</taxon>
        <taxon>Eurotiomycetidae</taxon>
        <taxon>Eurotiales</taxon>
        <taxon>Aspergillaceae</taxon>
        <taxon>Penicillium</taxon>
    </lineage>
</organism>
<dbReference type="PANTHER" id="PTHR31996">
    <property type="entry name" value="COILED-COIL DOMAIN-CONTAINING PROTEIN 115"/>
    <property type="match status" value="1"/>
</dbReference>
<feature type="compositionally biased region" description="Low complexity" evidence="3">
    <location>
        <begin position="211"/>
        <end position="220"/>
    </location>
</feature>
<dbReference type="Pfam" id="PF21730">
    <property type="entry name" value="Vma22_CCDC115"/>
    <property type="match status" value="1"/>
</dbReference>
<accession>A0A9W4KHQ6</accession>
<dbReference type="GO" id="GO:1990871">
    <property type="term" value="C:Vma12-Vma22 assembly complex"/>
    <property type="evidence" value="ECO:0007669"/>
    <property type="project" value="TreeGrafter"/>
</dbReference>
<dbReference type="InterPro" id="IPR040357">
    <property type="entry name" value="Vma22/CCDC115"/>
</dbReference>
<dbReference type="GO" id="GO:0051082">
    <property type="term" value="F:unfolded protein binding"/>
    <property type="evidence" value="ECO:0007669"/>
    <property type="project" value="TreeGrafter"/>
</dbReference>
<proteinExistence type="predicted"/>
<reference evidence="4" key="1">
    <citation type="submission" date="2021-07" db="EMBL/GenBank/DDBJ databases">
        <authorList>
            <person name="Branca A.L. A."/>
        </authorList>
    </citation>
    <scope>NUCLEOTIDE SEQUENCE</scope>
</reference>
<name>A0A9W4KHQ6_9EURO</name>
<gene>
    <name evidence="4" type="ORF">PEGY_LOCUS8112</name>
</gene>
<evidence type="ECO:0000256" key="3">
    <source>
        <dbReference type="SAM" id="MobiDB-lite"/>
    </source>
</evidence>
<dbReference type="AlphaFoldDB" id="A0A9W4KHQ6"/>
<evidence type="ECO:0000256" key="2">
    <source>
        <dbReference type="SAM" id="Coils"/>
    </source>
</evidence>
<evidence type="ECO:0000313" key="5">
    <source>
        <dbReference type="Proteomes" id="UP001154252"/>
    </source>
</evidence>
<dbReference type="OrthoDB" id="408631at2759"/>